<reference evidence="1" key="1">
    <citation type="submission" date="2021-06" db="EMBL/GenBank/DDBJ databases">
        <authorList>
            <person name="Kallberg Y."/>
            <person name="Tangrot J."/>
            <person name="Rosling A."/>
        </authorList>
    </citation>
    <scope>NUCLEOTIDE SEQUENCE</scope>
    <source>
        <strain evidence="1">28 12/20/2015</strain>
    </source>
</reference>
<gene>
    <name evidence="1" type="ORF">SPELUC_LOCUS2086</name>
</gene>
<protein>
    <submittedName>
        <fullName evidence="1">18120_t:CDS:1</fullName>
    </submittedName>
</protein>
<organism evidence="1 2">
    <name type="scientific">Cetraspora pellucida</name>
    <dbReference type="NCBI Taxonomy" id="1433469"/>
    <lineage>
        <taxon>Eukaryota</taxon>
        <taxon>Fungi</taxon>
        <taxon>Fungi incertae sedis</taxon>
        <taxon>Mucoromycota</taxon>
        <taxon>Glomeromycotina</taxon>
        <taxon>Glomeromycetes</taxon>
        <taxon>Diversisporales</taxon>
        <taxon>Gigasporaceae</taxon>
        <taxon>Cetraspora</taxon>
    </lineage>
</organism>
<evidence type="ECO:0000313" key="2">
    <source>
        <dbReference type="Proteomes" id="UP000789366"/>
    </source>
</evidence>
<comment type="caution">
    <text evidence="1">The sequence shown here is derived from an EMBL/GenBank/DDBJ whole genome shotgun (WGS) entry which is preliminary data.</text>
</comment>
<proteinExistence type="predicted"/>
<dbReference type="EMBL" id="CAJVPW010001290">
    <property type="protein sequence ID" value="CAG8480109.1"/>
    <property type="molecule type" value="Genomic_DNA"/>
</dbReference>
<keyword evidence="2" id="KW-1185">Reference proteome</keyword>
<dbReference type="Proteomes" id="UP000789366">
    <property type="component" value="Unassembled WGS sequence"/>
</dbReference>
<accession>A0ACA9KML3</accession>
<name>A0ACA9KML3_9GLOM</name>
<evidence type="ECO:0000313" key="1">
    <source>
        <dbReference type="EMBL" id="CAG8480109.1"/>
    </source>
</evidence>
<sequence>MNDHVIKAEILKLFPVKRIRTSHKCHRIESLIVVPYSGALC</sequence>